<comment type="caution">
    <text evidence="2">The sequence shown here is derived from an EMBL/GenBank/DDBJ whole genome shotgun (WGS) entry which is preliminary data.</text>
</comment>
<feature type="compositionally biased region" description="Basic and acidic residues" evidence="1">
    <location>
        <begin position="181"/>
        <end position="202"/>
    </location>
</feature>
<protein>
    <submittedName>
        <fullName evidence="2">Uncharacterized protein</fullName>
    </submittedName>
</protein>
<gene>
    <name evidence="2" type="ORF">RIF29_41167</name>
</gene>
<accession>A0AAN9E4J1</accession>
<name>A0AAN9E4J1_CROPI</name>
<reference evidence="2 3" key="1">
    <citation type="submission" date="2024-01" db="EMBL/GenBank/DDBJ databases">
        <title>The genomes of 5 underutilized Papilionoideae crops provide insights into root nodulation and disease resistanc.</title>
        <authorList>
            <person name="Yuan L."/>
        </authorList>
    </citation>
    <scope>NUCLEOTIDE SEQUENCE [LARGE SCALE GENOMIC DNA]</scope>
    <source>
        <strain evidence="2">ZHUSHIDOU_FW_LH</strain>
        <tissue evidence="2">Leaf</tissue>
    </source>
</reference>
<proteinExistence type="predicted"/>
<sequence>MMSLEEKLKRKESQSIIDSSDEDHLHYLARQQIHDQLVDMFKDFKRVMGWSKLNNVEVVKRTCAHVHALVADQSTAAGDGCCYSSSIENRNKGRVVHPLPNVTAPVAAAPAPKKCYLYSSRENMPSVGMIRSSGIAVGHQNGSIIYQNGSVIYQNCKFVGESSGHNTGKVSLLQQQQQQQRGREGEKERKQRKEDTDLREKP</sequence>
<keyword evidence="3" id="KW-1185">Reference proteome</keyword>
<feature type="region of interest" description="Disordered" evidence="1">
    <location>
        <begin position="167"/>
        <end position="202"/>
    </location>
</feature>
<organism evidence="2 3">
    <name type="scientific">Crotalaria pallida</name>
    <name type="common">Smooth rattlebox</name>
    <name type="synonym">Crotalaria striata</name>
    <dbReference type="NCBI Taxonomy" id="3830"/>
    <lineage>
        <taxon>Eukaryota</taxon>
        <taxon>Viridiplantae</taxon>
        <taxon>Streptophyta</taxon>
        <taxon>Embryophyta</taxon>
        <taxon>Tracheophyta</taxon>
        <taxon>Spermatophyta</taxon>
        <taxon>Magnoliopsida</taxon>
        <taxon>eudicotyledons</taxon>
        <taxon>Gunneridae</taxon>
        <taxon>Pentapetalae</taxon>
        <taxon>rosids</taxon>
        <taxon>fabids</taxon>
        <taxon>Fabales</taxon>
        <taxon>Fabaceae</taxon>
        <taxon>Papilionoideae</taxon>
        <taxon>50 kb inversion clade</taxon>
        <taxon>genistoids sensu lato</taxon>
        <taxon>core genistoids</taxon>
        <taxon>Crotalarieae</taxon>
        <taxon>Crotalaria</taxon>
    </lineage>
</organism>
<dbReference type="Proteomes" id="UP001372338">
    <property type="component" value="Unassembled WGS sequence"/>
</dbReference>
<dbReference type="AlphaFoldDB" id="A0AAN9E4J1"/>
<evidence type="ECO:0000313" key="2">
    <source>
        <dbReference type="EMBL" id="KAK7246304.1"/>
    </source>
</evidence>
<evidence type="ECO:0000313" key="3">
    <source>
        <dbReference type="Proteomes" id="UP001372338"/>
    </source>
</evidence>
<dbReference type="EMBL" id="JAYWIO010000008">
    <property type="protein sequence ID" value="KAK7246304.1"/>
    <property type="molecule type" value="Genomic_DNA"/>
</dbReference>
<evidence type="ECO:0000256" key="1">
    <source>
        <dbReference type="SAM" id="MobiDB-lite"/>
    </source>
</evidence>